<dbReference type="Proteomes" id="UP000499080">
    <property type="component" value="Unassembled WGS sequence"/>
</dbReference>
<gene>
    <name evidence="2" type="ORF">AVEN_68490_1</name>
</gene>
<dbReference type="OrthoDB" id="8067603at2759"/>
<dbReference type="SUPFAM" id="SSF53098">
    <property type="entry name" value="Ribonuclease H-like"/>
    <property type="match status" value="1"/>
</dbReference>
<name>A0A4Y2I566_ARAVE</name>
<accession>A0A4Y2I566</accession>
<protein>
    <recommendedName>
        <fullName evidence="1">RNase H type-1 domain-containing protein</fullName>
    </recommendedName>
</protein>
<reference evidence="2 3" key="1">
    <citation type="journal article" date="2019" name="Sci. Rep.">
        <title>Orb-weaving spider Araneus ventricosus genome elucidates the spidroin gene catalogue.</title>
        <authorList>
            <person name="Kono N."/>
            <person name="Nakamura H."/>
            <person name="Ohtoshi R."/>
            <person name="Moran D.A.P."/>
            <person name="Shinohara A."/>
            <person name="Yoshida Y."/>
            <person name="Fujiwara M."/>
            <person name="Mori M."/>
            <person name="Tomita M."/>
            <person name="Arakawa K."/>
        </authorList>
    </citation>
    <scope>NUCLEOTIDE SEQUENCE [LARGE SCALE GENOMIC DNA]</scope>
</reference>
<keyword evidence="3" id="KW-1185">Reference proteome</keyword>
<dbReference type="Gene3D" id="3.30.420.10">
    <property type="entry name" value="Ribonuclease H-like superfamily/Ribonuclease H"/>
    <property type="match status" value="1"/>
</dbReference>
<dbReference type="InterPro" id="IPR012337">
    <property type="entry name" value="RNaseH-like_sf"/>
</dbReference>
<evidence type="ECO:0000313" key="3">
    <source>
        <dbReference type="Proteomes" id="UP000499080"/>
    </source>
</evidence>
<evidence type="ECO:0000259" key="1">
    <source>
        <dbReference type="PROSITE" id="PS50879"/>
    </source>
</evidence>
<dbReference type="GO" id="GO:0004523">
    <property type="term" value="F:RNA-DNA hybrid ribonuclease activity"/>
    <property type="evidence" value="ECO:0007669"/>
    <property type="project" value="InterPro"/>
</dbReference>
<organism evidence="2 3">
    <name type="scientific">Araneus ventricosus</name>
    <name type="common">Orbweaver spider</name>
    <name type="synonym">Epeira ventricosa</name>
    <dbReference type="NCBI Taxonomy" id="182803"/>
    <lineage>
        <taxon>Eukaryota</taxon>
        <taxon>Metazoa</taxon>
        <taxon>Ecdysozoa</taxon>
        <taxon>Arthropoda</taxon>
        <taxon>Chelicerata</taxon>
        <taxon>Arachnida</taxon>
        <taxon>Araneae</taxon>
        <taxon>Araneomorphae</taxon>
        <taxon>Entelegynae</taxon>
        <taxon>Araneoidea</taxon>
        <taxon>Araneidae</taxon>
        <taxon>Araneus</taxon>
    </lineage>
</organism>
<dbReference type="CDD" id="cd09276">
    <property type="entry name" value="Rnase_HI_RT_non_LTR"/>
    <property type="match status" value="1"/>
</dbReference>
<feature type="domain" description="RNase H type-1" evidence="1">
    <location>
        <begin position="1"/>
        <end position="82"/>
    </location>
</feature>
<dbReference type="PROSITE" id="PS50879">
    <property type="entry name" value="RNASE_H_1"/>
    <property type="match status" value="1"/>
</dbReference>
<proteinExistence type="predicted"/>
<evidence type="ECO:0000313" key="2">
    <source>
        <dbReference type="EMBL" id="GBM72911.1"/>
    </source>
</evidence>
<sequence length="152" mass="17204">MYALQKISSSSRRTLCLCSDSKSALESLSNFNHRMHPVSFEILVFLPALEKRGFKILFVWVPSHVGIKGNELADCAVKAASSFLQRELPYGDERKYFTVMFSGFSNSSGIRSSPISCTRSNIYAYTIYFWLVIPVHGLDVNSTPHWPYPFPP</sequence>
<dbReference type="GO" id="GO:0003676">
    <property type="term" value="F:nucleic acid binding"/>
    <property type="evidence" value="ECO:0007669"/>
    <property type="project" value="InterPro"/>
</dbReference>
<comment type="caution">
    <text evidence="2">The sequence shown here is derived from an EMBL/GenBank/DDBJ whole genome shotgun (WGS) entry which is preliminary data.</text>
</comment>
<dbReference type="InterPro" id="IPR036397">
    <property type="entry name" value="RNaseH_sf"/>
</dbReference>
<dbReference type="EMBL" id="BGPR01002408">
    <property type="protein sequence ID" value="GBM72911.1"/>
    <property type="molecule type" value="Genomic_DNA"/>
</dbReference>
<dbReference type="InterPro" id="IPR002156">
    <property type="entry name" value="RNaseH_domain"/>
</dbReference>
<dbReference type="AlphaFoldDB" id="A0A4Y2I566"/>